<keyword evidence="4" id="KW-1185">Reference proteome</keyword>
<name>A0A0U1DR87_9MYCO</name>
<dbReference type="AlphaFoldDB" id="A0A0U1DR87"/>
<dbReference type="Proteomes" id="UP000182227">
    <property type="component" value="Unassembled WGS sequence"/>
</dbReference>
<evidence type="ECO:0000313" key="4">
    <source>
        <dbReference type="Proteomes" id="UP000193811"/>
    </source>
</evidence>
<evidence type="ECO:0000313" key="3">
    <source>
        <dbReference type="Proteomes" id="UP000182227"/>
    </source>
</evidence>
<reference evidence="2 4" key="2">
    <citation type="submission" date="2016-01" db="EMBL/GenBank/DDBJ databases">
        <title>The new phylogeny of the genus Mycobacterium.</title>
        <authorList>
            <person name="Tarcisio F."/>
            <person name="Conor M."/>
            <person name="Antonella G."/>
            <person name="Elisabetta G."/>
            <person name="Giulia F.S."/>
            <person name="Sara T."/>
            <person name="Anna F."/>
            <person name="Clotilde B."/>
            <person name="Roberto B."/>
            <person name="Veronica D.S."/>
            <person name="Fabio R."/>
            <person name="Monica P."/>
            <person name="Olivier J."/>
            <person name="Enrico T."/>
            <person name="Nicola S."/>
        </authorList>
    </citation>
    <scope>NUCLEOTIDE SEQUENCE [LARGE SCALE GENOMIC DNA]</scope>
    <source>
        <strain evidence="2 4">CCUG 50187</strain>
    </source>
</reference>
<evidence type="ECO:0000313" key="1">
    <source>
        <dbReference type="EMBL" id="CQD21246.1"/>
    </source>
</evidence>
<dbReference type="EMBL" id="CTEF01000004">
    <property type="protein sequence ID" value="CQD21246.1"/>
    <property type="molecule type" value="Genomic_DNA"/>
</dbReference>
<dbReference type="Proteomes" id="UP000193811">
    <property type="component" value="Unassembled WGS sequence"/>
</dbReference>
<gene>
    <name evidence="2" type="ORF">AWB98_05725</name>
    <name evidence="1" type="ORF">BN970_04941</name>
</gene>
<evidence type="ECO:0000313" key="2">
    <source>
        <dbReference type="EMBL" id="ORV30724.1"/>
    </source>
</evidence>
<reference evidence="1 3" key="1">
    <citation type="submission" date="2015-03" db="EMBL/GenBank/DDBJ databases">
        <authorList>
            <person name="Murphy D."/>
        </authorList>
    </citation>
    <scope>NUCLEOTIDE SEQUENCE [LARGE SCALE GENOMIC DNA]</scope>
    <source>
        <strain evidence="1 3">D16</strain>
    </source>
</reference>
<proteinExistence type="predicted"/>
<accession>A0A0U1DR87</accession>
<dbReference type="RefSeq" id="WP_085140181.1">
    <property type="nucleotide sequence ID" value="NZ_JACKVA010000018.1"/>
</dbReference>
<dbReference type="EMBL" id="LQOP01000006">
    <property type="protein sequence ID" value="ORV30724.1"/>
    <property type="molecule type" value="Genomic_DNA"/>
</dbReference>
<dbReference type="GeneID" id="44294930"/>
<protein>
    <submittedName>
        <fullName evidence="1">Uncharacterized protein</fullName>
    </submittedName>
</protein>
<sequence length="74" mass="8004">MVMVGADGTADANISEDTRRELVRTHFLINSARGNRTLRVTSAEASRTAIAQQLIGGVDLTDARYPHSGMLPHL</sequence>
<organism evidence="1 3">
    <name type="scientific">Mycolicibacterium conceptionense</name>
    <dbReference type="NCBI Taxonomy" id="451644"/>
    <lineage>
        <taxon>Bacteria</taxon>
        <taxon>Bacillati</taxon>
        <taxon>Actinomycetota</taxon>
        <taxon>Actinomycetes</taxon>
        <taxon>Mycobacteriales</taxon>
        <taxon>Mycobacteriaceae</taxon>
        <taxon>Mycolicibacterium</taxon>
    </lineage>
</organism>